<dbReference type="Pfam" id="PF02779">
    <property type="entry name" value="Transket_pyr"/>
    <property type="match status" value="1"/>
</dbReference>
<dbReference type="SUPFAM" id="SSF52518">
    <property type="entry name" value="Thiamin diphosphate-binding fold (THDP-binding)"/>
    <property type="match status" value="1"/>
</dbReference>
<comment type="cofactor">
    <cofactor evidence="1">
        <name>Mg(2+)</name>
        <dbReference type="ChEBI" id="CHEBI:18420"/>
    </cofactor>
</comment>
<dbReference type="InterPro" id="IPR029061">
    <property type="entry name" value="THDP-binding"/>
</dbReference>
<keyword evidence="8" id="KW-0460">Magnesium</keyword>
<sequence>MPAAGSTAVAAEAAEPSRPAAGFVEEEGVSKLFGRFITDRAAVDEDLYYITADSMSESDPFPQRYPDRFVNVGMAEQNAVSIGSGLAQSGKNVYLSNISTFLLYRPFDQIRLDAAHANARLRLIGTSAGFSRAMYGNAHISIEDIAVLRALPNMTVVAPGDRTELLDLLAEIDQLPGPAYIRLPMESTVLPVLHPQGTRIRLGRSAVLREGDLGTLIATGHVLEQAVAWVDEWRRKGFAVRLVSMPSIKPLDTARVEELVAEGRPIATFEEHSVIGGLGSAVAETVAEAGGGVPFRRIGLPDRYPGRPGSADYLKQVLHVPGSEHVLAWFLSASRARRPSPVKAAALVDDLCYDGAVYDQRYADYADDVPFWRDLARRHGPDVLELATGTGRISIPLAKDGHDVTGIDVAPAMLREAERKRNPGLPLKLHEADMRDFDLGRRFRLVLLPCDSISHLLNDSDIAACLARVREHLADDGVFALDMVNPAATLTAEADGRWRPAFQYRDPRSGQAVEVSRARQYDPVSQVLVDEMEYRRDGVEHVERVTRHSRMLTLEQAERLLAKGGFTVTQRYGGFAGEPWTATSRHLVLVCAKSKEESR</sequence>
<dbReference type="EMBL" id="BMML01000001">
    <property type="protein sequence ID" value="GGM88778.1"/>
    <property type="molecule type" value="Genomic_DNA"/>
</dbReference>
<evidence type="ECO:0000256" key="2">
    <source>
        <dbReference type="ARBA" id="ARBA00004980"/>
    </source>
</evidence>
<dbReference type="Proteomes" id="UP000653411">
    <property type="component" value="Unassembled WGS sequence"/>
</dbReference>
<dbReference type="Pfam" id="PF13649">
    <property type="entry name" value="Methyltransf_25"/>
    <property type="match status" value="1"/>
</dbReference>
<dbReference type="Gene3D" id="2.20.130.10">
    <property type="entry name" value="CAC2371-like domains"/>
    <property type="match status" value="1"/>
</dbReference>
<dbReference type="SUPFAM" id="SSF53335">
    <property type="entry name" value="S-adenosyl-L-methionine-dependent methyltransferases"/>
    <property type="match status" value="1"/>
</dbReference>
<evidence type="ECO:0000313" key="14">
    <source>
        <dbReference type="Proteomes" id="UP000653411"/>
    </source>
</evidence>
<dbReference type="InterPro" id="IPR041698">
    <property type="entry name" value="Methyltransf_25"/>
</dbReference>
<keyword evidence="7" id="KW-0479">Metal-binding</keyword>
<evidence type="ECO:0000259" key="12">
    <source>
        <dbReference type="SMART" id="SM00861"/>
    </source>
</evidence>
<evidence type="ECO:0000256" key="3">
    <source>
        <dbReference type="ARBA" id="ARBA00011081"/>
    </source>
</evidence>
<evidence type="ECO:0000256" key="7">
    <source>
        <dbReference type="ARBA" id="ARBA00022723"/>
    </source>
</evidence>
<dbReference type="Gene3D" id="3.40.50.920">
    <property type="match status" value="1"/>
</dbReference>
<dbReference type="GO" id="GO:0000287">
    <property type="term" value="F:magnesium ion binding"/>
    <property type="evidence" value="ECO:0007669"/>
    <property type="project" value="UniProtKB-ARBA"/>
</dbReference>
<dbReference type="CDD" id="cd02440">
    <property type="entry name" value="AdoMet_MTases"/>
    <property type="match status" value="1"/>
</dbReference>
<keyword evidence="14" id="KW-1185">Reference proteome</keyword>
<dbReference type="PANTHER" id="PTHR43322:SF5">
    <property type="entry name" value="1-DEOXY-D-XYLULOSE-5-PHOSPHATE SYNTHASE, CHLOROPLASTIC"/>
    <property type="match status" value="1"/>
</dbReference>
<name>A0A917X742_9ACTN</name>
<dbReference type="GO" id="GO:0005829">
    <property type="term" value="C:cytosol"/>
    <property type="evidence" value="ECO:0007669"/>
    <property type="project" value="TreeGrafter"/>
</dbReference>
<evidence type="ECO:0000256" key="9">
    <source>
        <dbReference type="ARBA" id="ARBA00022977"/>
    </source>
</evidence>
<evidence type="ECO:0000256" key="4">
    <source>
        <dbReference type="ARBA" id="ARBA00011738"/>
    </source>
</evidence>
<dbReference type="Gene3D" id="3.40.50.970">
    <property type="match status" value="1"/>
</dbReference>
<dbReference type="AlphaFoldDB" id="A0A917X742"/>
<comment type="caution">
    <text evidence="13">The sequence shown here is derived from an EMBL/GenBank/DDBJ whole genome shotgun (WGS) entry which is preliminary data.</text>
</comment>
<dbReference type="InterPro" id="IPR033248">
    <property type="entry name" value="Transketolase_C"/>
</dbReference>
<dbReference type="EC" id="2.2.1.7" evidence="5"/>
<evidence type="ECO:0000256" key="10">
    <source>
        <dbReference type="ARBA" id="ARBA00023052"/>
    </source>
</evidence>
<dbReference type="InterPro" id="IPR029063">
    <property type="entry name" value="SAM-dependent_MTases_sf"/>
</dbReference>
<dbReference type="InterPro" id="IPR009014">
    <property type="entry name" value="Transketo_C/PFOR_II"/>
</dbReference>
<evidence type="ECO:0000256" key="1">
    <source>
        <dbReference type="ARBA" id="ARBA00001946"/>
    </source>
</evidence>
<keyword evidence="10" id="KW-0786">Thiamine pyrophosphate</keyword>
<evidence type="ECO:0000256" key="11">
    <source>
        <dbReference type="ARBA" id="ARBA00023229"/>
    </source>
</evidence>
<dbReference type="GO" id="GO:0008661">
    <property type="term" value="F:1-deoxy-D-xylulose-5-phosphate synthase activity"/>
    <property type="evidence" value="ECO:0007669"/>
    <property type="project" value="UniProtKB-EC"/>
</dbReference>
<reference evidence="13" key="1">
    <citation type="journal article" date="2014" name="Int. J. Syst. Evol. Microbiol.">
        <title>Complete genome sequence of Corynebacterium casei LMG S-19264T (=DSM 44701T), isolated from a smear-ripened cheese.</title>
        <authorList>
            <consortium name="US DOE Joint Genome Institute (JGI-PGF)"/>
            <person name="Walter F."/>
            <person name="Albersmeier A."/>
            <person name="Kalinowski J."/>
            <person name="Ruckert C."/>
        </authorList>
    </citation>
    <scope>NUCLEOTIDE SEQUENCE</scope>
    <source>
        <strain evidence="13">CGMCC 4.7110</strain>
    </source>
</reference>
<evidence type="ECO:0000256" key="5">
    <source>
        <dbReference type="ARBA" id="ARBA00013150"/>
    </source>
</evidence>
<comment type="pathway">
    <text evidence="2">Metabolic intermediate biosynthesis; 1-deoxy-D-xylulose 5-phosphate biosynthesis; 1-deoxy-D-xylulose 5-phosphate from D-glyceraldehyde 3-phosphate and pyruvate: step 1/1.</text>
</comment>
<gene>
    <name evidence="13" type="ORF">GCM10011578_005430</name>
</gene>
<dbReference type="SUPFAM" id="SSF52922">
    <property type="entry name" value="TK C-terminal domain-like"/>
    <property type="match status" value="1"/>
</dbReference>
<dbReference type="GO" id="GO:0019288">
    <property type="term" value="P:isopentenyl diphosphate biosynthetic process, methylerythritol 4-phosphate pathway"/>
    <property type="evidence" value="ECO:0007669"/>
    <property type="project" value="TreeGrafter"/>
</dbReference>
<dbReference type="CDD" id="cd07033">
    <property type="entry name" value="TPP_PYR_DXS_TK_like"/>
    <property type="match status" value="1"/>
</dbReference>
<comment type="subunit">
    <text evidence="4">Homodimer.</text>
</comment>
<reference evidence="13" key="2">
    <citation type="submission" date="2020-09" db="EMBL/GenBank/DDBJ databases">
        <authorList>
            <person name="Sun Q."/>
            <person name="Zhou Y."/>
        </authorList>
    </citation>
    <scope>NUCLEOTIDE SEQUENCE</scope>
    <source>
        <strain evidence="13">CGMCC 4.7110</strain>
    </source>
</reference>
<protein>
    <recommendedName>
        <fullName evidence="5">1-deoxy-D-xylulose-5-phosphate synthase</fullName>
        <ecNumber evidence="5">2.2.1.7</ecNumber>
    </recommendedName>
</protein>
<dbReference type="Gene3D" id="3.40.50.150">
    <property type="entry name" value="Vaccinia Virus protein VP39"/>
    <property type="match status" value="1"/>
</dbReference>
<evidence type="ECO:0000256" key="8">
    <source>
        <dbReference type="ARBA" id="ARBA00022842"/>
    </source>
</evidence>
<keyword evidence="11" id="KW-0414">Isoprene biosynthesis</keyword>
<feature type="domain" description="Transketolase-like pyrimidine-binding" evidence="12">
    <location>
        <begin position="27"/>
        <end position="191"/>
    </location>
</feature>
<dbReference type="PANTHER" id="PTHR43322">
    <property type="entry name" value="1-D-DEOXYXYLULOSE 5-PHOSPHATE SYNTHASE-RELATED"/>
    <property type="match status" value="1"/>
</dbReference>
<dbReference type="SMART" id="SM00861">
    <property type="entry name" value="Transket_pyr"/>
    <property type="match status" value="1"/>
</dbReference>
<comment type="similarity">
    <text evidence="3">Belongs to the transketolase family. DXPS subfamily.</text>
</comment>
<evidence type="ECO:0000256" key="6">
    <source>
        <dbReference type="ARBA" id="ARBA00022679"/>
    </source>
</evidence>
<keyword evidence="6" id="KW-0808">Transferase</keyword>
<dbReference type="Pfam" id="PF02780">
    <property type="entry name" value="Transketolase_C"/>
    <property type="match status" value="1"/>
</dbReference>
<dbReference type="InterPro" id="IPR005477">
    <property type="entry name" value="Dxylulose-5-P_synthase"/>
</dbReference>
<dbReference type="GO" id="GO:0016114">
    <property type="term" value="P:terpenoid biosynthetic process"/>
    <property type="evidence" value="ECO:0007669"/>
    <property type="project" value="InterPro"/>
</dbReference>
<dbReference type="InterPro" id="IPR005475">
    <property type="entry name" value="Transketolase-like_Pyr-bd"/>
</dbReference>
<dbReference type="GO" id="GO:0008168">
    <property type="term" value="F:methyltransferase activity"/>
    <property type="evidence" value="ECO:0007669"/>
    <property type="project" value="UniProtKB-ARBA"/>
</dbReference>
<dbReference type="GO" id="GO:0009228">
    <property type="term" value="P:thiamine biosynthetic process"/>
    <property type="evidence" value="ECO:0007669"/>
    <property type="project" value="UniProtKB-KW"/>
</dbReference>
<evidence type="ECO:0000313" key="13">
    <source>
        <dbReference type="EMBL" id="GGM88778.1"/>
    </source>
</evidence>
<proteinExistence type="inferred from homology"/>
<keyword evidence="9" id="KW-0784">Thiamine biosynthesis</keyword>
<organism evidence="13 14">
    <name type="scientific">Streptomyces fuscichromogenes</name>
    <dbReference type="NCBI Taxonomy" id="1324013"/>
    <lineage>
        <taxon>Bacteria</taxon>
        <taxon>Bacillati</taxon>
        <taxon>Actinomycetota</taxon>
        <taxon>Actinomycetes</taxon>
        <taxon>Kitasatosporales</taxon>
        <taxon>Streptomycetaceae</taxon>
        <taxon>Streptomyces</taxon>
    </lineage>
</organism>
<accession>A0A917X742</accession>